<proteinExistence type="predicted"/>
<dbReference type="KEGG" id="dmt:DESME_13355"/>
<reference evidence="1 2" key="1">
    <citation type="submission" date="2013-12" db="EMBL/GenBank/DDBJ databases">
        <authorList>
            <consortium name="DOE Joint Genome Institute"/>
            <person name="Smidt H."/>
            <person name="Huntemann M."/>
            <person name="Han J."/>
            <person name="Chen A."/>
            <person name="Kyrpides N."/>
            <person name="Mavromatis K."/>
            <person name="Markowitz V."/>
            <person name="Palaniappan K."/>
            <person name="Ivanova N."/>
            <person name="Schaumberg A."/>
            <person name="Pati A."/>
            <person name="Liolios K."/>
            <person name="Nordberg H.P."/>
            <person name="Cantor M.N."/>
            <person name="Hua S.X."/>
            <person name="Woyke T."/>
        </authorList>
    </citation>
    <scope>NUCLEOTIDE SEQUENCE [LARGE SCALE GENOMIC DNA]</scope>
    <source>
        <strain evidence="2">DSM 15288</strain>
    </source>
</reference>
<evidence type="ECO:0000313" key="2">
    <source>
        <dbReference type="Proteomes" id="UP000010847"/>
    </source>
</evidence>
<name>W0ED54_9FIRM</name>
<gene>
    <name evidence="1" type="ORF">DESME_13355</name>
</gene>
<dbReference type="Proteomes" id="UP000010847">
    <property type="component" value="Chromosome"/>
</dbReference>
<organism evidence="1 2">
    <name type="scientific">Desulfitobacterium metallireducens DSM 15288</name>
    <dbReference type="NCBI Taxonomy" id="871968"/>
    <lineage>
        <taxon>Bacteria</taxon>
        <taxon>Bacillati</taxon>
        <taxon>Bacillota</taxon>
        <taxon>Clostridia</taxon>
        <taxon>Eubacteriales</taxon>
        <taxon>Desulfitobacteriaceae</taxon>
        <taxon>Desulfitobacterium</taxon>
    </lineage>
</organism>
<evidence type="ECO:0000313" key="1">
    <source>
        <dbReference type="EMBL" id="AHF08667.1"/>
    </source>
</evidence>
<keyword evidence="2" id="KW-1185">Reference proteome</keyword>
<dbReference type="AlphaFoldDB" id="W0ED54"/>
<protein>
    <submittedName>
        <fullName evidence="1">Uncharacterized protein</fullName>
    </submittedName>
</protein>
<sequence length="141" mass="15726">MTSPSEKTEKSPVTCNGVSPKADVYIGNKTVITVKGKDINNNGNDSLFKVFSLFIIILIQSIKSKFIALSTVIHFLFKKSINIPINEITKPMAKIKLNTDGIVLLNSSRKNHSYKCDNLNYDSNLCLLTFVNLHVSPSLFY</sequence>
<dbReference type="STRING" id="871968.DESME_13355"/>
<dbReference type="EMBL" id="CP007032">
    <property type="protein sequence ID" value="AHF08667.1"/>
    <property type="molecule type" value="Genomic_DNA"/>
</dbReference>
<accession>W0ED54</accession>
<dbReference type="HOGENOM" id="CLU_1822260_0_0_9"/>